<proteinExistence type="predicted"/>
<name>A0A8H7KHV6_AGABI</name>
<dbReference type="AlphaFoldDB" id="A0A8H7KHV6"/>
<accession>A0A8H7KHV6</accession>
<sequence length="85" mass="9315">MPDPIHKVLKEEIRNRELCNILTCCDTTPANGNVTPLVSIDLIVYSIMLTGTGLNASVMKEESTYIKLAGGKRTNVHISNKITTN</sequence>
<comment type="caution">
    <text evidence="1">The sequence shown here is derived from an EMBL/GenBank/DDBJ whole genome shotgun (WGS) entry which is preliminary data.</text>
</comment>
<gene>
    <name evidence="1" type="ORF">Agabi119p4_5018</name>
</gene>
<reference evidence="1 2" key="1">
    <citation type="journal article" name="Sci. Rep.">
        <title>Telomere-to-telomere assembled and centromere annotated genomes of the two main subspecies of the button mushroom Agaricus bisporus reveal especially polymorphic chromosome ends.</title>
        <authorList>
            <person name="Sonnenberg A.S.M."/>
            <person name="Sedaghat-Telgerd N."/>
            <person name="Lavrijssen B."/>
            <person name="Ohm R.A."/>
            <person name="Hendrickx P.M."/>
            <person name="Scholtmeijer K."/>
            <person name="Baars J.J.P."/>
            <person name="van Peer A."/>
        </authorList>
    </citation>
    <scope>NUCLEOTIDE SEQUENCE [LARGE SCALE GENOMIC DNA]</scope>
    <source>
        <strain evidence="1 2">H119_p4</strain>
    </source>
</reference>
<organism evidence="1 2">
    <name type="scientific">Agaricus bisporus var. burnettii</name>
    <dbReference type="NCBI Taxonomy" id="192524"/>
    <lineage>
        <taxon>Eukaryota</taxon>
        <taxon>Fungi</taxon>
        <taxon>Dikarya</taxon>
        <taxon>Basidiomycota</taxon>
        <taxon>Agaricomycotina</taxon>
        <taxon>Agaricomycetes</taxon>
        <taxon>Agaricomycetidae</taxon>
        <taxon>Agaricales</taxon>
        <taxon>Agaricineae</taxon>
        <taxon>Agaricaceae</taxon>
        <taxon>Agaricus</taxon>
    </lineage>
</organism>
<dbReference type="EMBL" id="JABXXO010000006">
    <property type="protein sequence ID" value="KAF7776625.1"/>
    <property type="molecule type" value="Genomic_DNA"/>
</dbReference>
<evidence type="ECO:0000313" key="2">
    <source>
        <dbReference type="Proteomes" id="UP000629468"/>
    </source>
</evidence>
<dbReference type="Proteomes" id="UP000629468">
    <property type="component" value="Unassembled WGS sequence"/>
</dbReference>
<protein>
    <submittedName>
        <fullName evidence="1">Uncharacterized protein</fullName>
    </submittedName>
</protein>
<evidence type="ECO:0000313" key="1">
    <source>
        <dbReference type="EMBL" id="KAF7776625.1"/>
    </source>
</evidence>